<evidence type="ECO:0000313" key="4">
    <source>
        <dbReference type="Proteomes" id="UP001307760"/>
    </source>
</evidence>
<accession>A0ABU7NXQ1</accession>
<dbReference type="RefSeq" id="WP_330823416.1">
    <property type="nucleotide sequence ID" value="NZ_JAZBJP010000028.1"/>
</dbReference>
<dbReference type="Proteomes" id="UP001307760">
    <property type="component" value="Unassembled WGS sequence"/>
</dbReference>
<keyword evidence="4" id="KW-1185">Reference proteome</keyword>
<feature type="compositionally biased region" description="Low complexity" evidence="1">
    <location>
        <begin position="1"/>
        <end position="23"/>
    </location>
</feature>
<evidence type="ECO:0000259" key="2">
    <source>
        <dbReference type="Pfam" id="PF12680"/>
    </source>
</evidence>
<dbReference type="Pfam" id="PF12680">
    <property type="entry name" value="SnoaL_2"/>
    <property type="match status" value="1"/>
</dbReference>
<feature type="compositionally biased region" description="Pro residues" evidence="1">
    <location>
        <begin position="24"/>
        <end position="36"/>
    </location>
</feature>
<evidence type="ECO:0000256" key="1">
    <source>
        <dbReference type="SAM" id="MobiDB-lite"/>
    </source>
</evidence>
<proteinExistence type="predicted"/>
<dbReference type="InterPro" id="IPR032710">
    <property type="entry name" value="NTF2-like_dom_sf"/>
</dbReference>
<dbReference type="SUPFAM" id="SSF54427">
    <property type="entry name" value="NTF2-like"/>
    <property type="match status" value="1"/>
</dbReference>
<protein>
    <submittedName>
        <fullName evidence="3">Nuclear transport factor 2 family protein</fullName>
    </submittedName>
</protein>
<feature type="domain" description="SnoaL-like" evidence="2">
    <location>
        <begin position="47"/>
        <end position="133"/>
    </location>
</feature>
<comment type="caution">
    <text evidence="3">The sequence shown here is derived from an EMBL/GenBank/DDBJ whole genome shotgun (WGS) entry which is preliminary data.</text>
</comment>
<dbReference type="InterPro" id="IPR037401">
    <property type="entry name" value="SnoaL-like"/>
</dbReference>
<organism evidence="3 4">
    <name type="scientific">Streptomyces bugieae</name>
    <dbReference type="NCBI Taxonomy" id="3098223"/>
    <lineage>
        <taxon>Bacteria</taxon>
        <taxon>Bacillati</taxon>
        <taxon>Actinomycetota</taxon>
        <taxon>Actinomycetes</taxon>
        <taxon>Kitasatosporales</taxon>
        <taxon>Streptomycetaceae</taxon>
        <taxon>Streptomyces</taxon>
    </lineage>
</organism>
<dbReference type="Gene3D" id="3.10.450.50">
    <property type="match status" value="1"/>
</dbReference>
<name>A0ABU7NXQ1_9ACTN</name>
<dbReference type="EMBL" id="JAZBJP010000028">
    <property type="protein sequence ID" value="MEE4423634.1"/>
    <property type="molecule type" value="Genomic_DNA"/>
</dbReference>
<evidence type="ECO:0000313" key="3">
    <source>
        <dbReference type="EMBL" id="MEE4423634.1"/>
    </source>
</evidence>
<gene>
    <name evidence="3" type="ORF">V2J85_30655</name>
</gene>
<feature type="region of interest" description="Disordered" evidence="1">
    <location>
        <begin position="1"/>
        <end position="38"/>
    </location>
</feature>
<reference evidence="3 4" key="1">
    <citation type="submission" date="2023-12" db="EMBL/GenBank/DDBJ databases">
        <title>30 novel species of actinomycetes from the DSMZ collection.</title>
        <authorList>
            <person name="Nouioui I."/>
        </authorList>
    </citation>
    <scope>NUCLEOTIDE SEQUENCE [LARGE SCALE GENOMIC DNA]</scope>
    <source>
        <strain evidence="3 4">DSM 41528</strain>
    </source>
</reference>
<sequence length="169" mass="17142">MPHHSAQPATSPTATSPTAMSPSAPSPTAPGTPPALPRTAHDVPYVFAARFNAGDPDAVQEMYAPDAVFVPPDGVPATTSEEIRRANAAFLALGLPITVRPRQVRVAGDTALLVVDWELGAGDGEGGDGGGAHDAVAGPVRGTATDVARRGPDGCWRYLIDSPFGGGPA</sequence>